<evidence type="ECO:0000256" key="1">
    <source>
        <dbReference type="ARBA" id="ARBA00001698"/>
    </source>
</evidence>
<comment type="subcellular location">
    <subcellularLocation>
        <location evidence="2">Cell membrane</location>
        <topology evidence="2">Multi-pass membrane protein</topology>
    </subcellularLocation>
</comment>
<dbReference type="GO" id="GO:0016024">
    <property type="term" value="P:CDP-diacylglycerol biosynthetic process"/>
    <property type="evidence" value="ECO:0007669"/>
    <property type="project" value="TreeGrafter"/>
</dbReference>
<evidence type="ECO:0000256" key="18">
    <source>
        <dbReference type="RuleBase" id="RU003938"/>
    </source>
</evidence>
<keyword evidence="10 18" id="KW-0808">Transferase</keyword>
<dbReference type="PANTHER" id="PTHR46382">
    <property type="entry name" value="PHOSPHATIDATE CYTIDYLYLTRANSFERASE"/>
    <property type="match status" value="1"/>
</dbReference>
<keyword evidence="14" id="KW-0443">Lipid metabolism</keyword>
<name>A0AAE3LR66_9BACT</name>
<keyword evidence="16" id="KW-0594">Phospholipid biosynthesis</keyword>
<keyword evidence="8" id="KW-1003">Cell membrane</keyword>
<dbReference type="AlphaFoldDB" id="A0AAE3LR66"/>
<dbReference type="GO" id="GO:0005886">
    <property type="term" value="C:plasma membrane"/>
    <property type="evidence" value="ECO:0007669"/>
    <property type="project" value="UniProtKB-SubCell"/>
</dbReference>
<feature type="transmembrane region" description="Helical" evidence="19">
    <location>
        <begin position="199"/>
        <end position="220"/>
    </location>
</feature>
<evidence type="ECO:0000313" key="20">
    <source>
        <dbReference type="EMBL" id="MCU7695145.1"/>
    </source>
</evidence>
<evidence type="ECO:0000256" key="14">
    <source>
        <dbReference type="ARBA" id="ARBA00023098"/>
    </source>
</evidence>
<dbReference type="InterPro" id="IPR000374">
    <property type="entry name" value="PC_trans"/>
</dbReference>
<keyword evidence="11 18" id="KW-0812">Transmembrane</keyword>
<feature type="transmembrane region" description="Helical" evidence="19">
    <location>
        <begin position="12"/>
        <end position="28"/>
    </location>
</feature>
<evidence type="ECO:0000256" key="13">
    <source>
        <dbReference type="ARBA" id="ARBA00022989"/>
    </source>
</evidence>
<reference evidence="20" key="1">
    <citation type="submission" date="2022-10" db="EMBL/GenBank/DDBJ databases">
        <authorList>
            <person name="Kim H.S."/>
            <person name="Kim J.-S."/>
            <person name="Suh M.K."/>
            <person name="Eom M.K."/>
            <person name="Lee J.-S."/>
        </authorList>
    </citation>
    <scope>NUCLEOTIDE SEQUENCE</scope>
    <source>
        <strain evidence="20">LIP-5</strain>
    </source>
</reference>
<evidence type="ECO:0000256" key="6">
    <source>
        <dbReference type="ARBA" id="ARBA00012487"/>
    </source>
</evidence>
<dbReference type="PANTHER" id="PTHR46382:SF1">
    <property type="entry name" value="PHOSPHATIDATE CYTIDYLYLTRANSFERASE"/>
    <property type="match status" value="1"/>
</dbReference>
<evidence type="ECO:0000256" key="8">
    <source>
        <dbReference type="ARBA" id="ARBA00022475"/>
    </source>
</evidence>
<proteinExistence type="inferred from homology"/>
<dbReference type="Proteomes" id="UP001209317">
    <property type="component" value="Unassembled WGS sequence"/>
</dbReference>
<keyword evidence="17" id="KW-1208">Phospholipid metabolism</keyword>
<comment type="pathway">
    <text evidence="4">Lipid metabolism.</text>
</comment>
<feature type="transmembrane region" description="Helical" evidence="19">
    <location>
        <begin position="127"/>
        <end position="145"/>
    </location>
</feature>
<keyword evidence="21" id="KW-1185">Reference proteome</keyword>
<evidence type="ECO:0000256" key="5">
    <source>
        <dbReference type="ARBA" id="ARBA00010185"/>
    </source>
</evidence>
<evidence type="ECO:0000256" key="16">
    <source>
        <dbReference type="ARBA" id="ARBA00023209"/>
    </source>
</evidence>
<feature type="transmembrane region" description="Helical" evidence="19">
    <location>
        <begin position="165"/>
        <end position="187"/>
    </location>
</feature>
<gene>
    <name evidence="20" type="ORF">OD355_11510</name>
</gene>
<comment type="pathway">
    <text evidence="3 18">Phospholipid metabolism; CDP-diacylglycerol biosynthesis; CDP-diacylglycerol from sn-glycerol 3-phosphate: step 3/3.</text>
</comment>
<evidence type="ECO:0000256" key="15">
    <source>
        <dbReference type="ARBA" id="ARBA00023136"/>
    </source>
</evidence>
<feature type="transmembrane region" description="Helical" evidence="19">
    <location>
        <begin position="273"/>
        <end position="291"/>
    </location>
</feature>
<keyword evidence="15 19" id="KW-0472">Membrane</keyword>
<comment type="similarity">
    <text evidence="5 18">Belongs to the CDS family.</text>
</comment>
<accession>A0AAE3LR66</accession>
<dbReference type="EC" id="2.7.7.41" evidence="6 18"/>
<keyword evidence="13 19" id="KW-1133">Transmembrane helix</keyword>
<evidence type="ECO:0000256" key="4">
    <source>
        <dbReference type="ARBA" id="ARBA00005189"/>
    </source>
</evidence>
<evidence type="ECO:0000256" key="9">
    <source>
        <dbReference type="ARBA" id="ARBA00022516"/>
    </source>
</evidence>
<evidence type="ECO:0000313" key="21">
    <source>
        <dbReference type="Proteomes" id="UP001209317"/>
    </source>
</evidence>
<evidence type="ECO:0000256" key="2">
    <source>
        <dbReference type="ARBA" id="ARBA00004651"/>
    </source>
</evidence>
<sequence>MAINPGALKTRALSSAVFVALMLAAVLWSQWSFYLLFLVIHCGCWIELQRLFGRTTPEYMYVKTELRSMPVIFGFGFMLYCIQPESNFYNQNYFLKGFAFGLMITAFVVWLFRFLQLKSYKKIVSRYTLLGFLYLSLTFGLLFHLRSSFPADNRYFEIDFGLRIVLALMFSIWINDTMQYIVGSLIGKTPFSKISPKKTWEGTVGGILMCVVVISVTGYFTGFLPLTLLMPIAAIAGIFGTMGDLLESRLKRNAGVKDSGNILPGHGGFLDRFDSFIFSIPFVWMAVFLWLKLHH</sequence>
<keyword evidence="12 18" id="KW-0548">Nucleotidyltransferase</keyword>
<evidence type="ECO:0000256" key="19">
    <source>
        <dbReference type="SAM" id="Phobius"/>
    </source>
</evidence>
<dbReference type="EMBL" id="JAOTPL010000019">
    <property type="protein sequence ID" value="MCU7695145.1"/>
    <property type="molecule type" value="Genomic_DNA"/>
</dbReference>
<dbReference type="GO" id="GO:0004605">
    <property type="term" value="F:phosphatidate cytidylyltransferase activity"/>
    <property type="evidence" value="ECO:0007669"/>
    <property type="project" value="UniProtKB-EC"/>
</dbReference>
<protein>
    <recommendedName>
        <fullName evidence="7 18">Phosphatidate cytidylyltransferase</fullName>
        <ecNumber evidence="6 18">2.7.7.41</ecNumber>
    </recommendedName>
</protein>
<keyword evidence="9" id="KW-0444">Lipid biosynthesis</keyword>
<evidence type="ECO:0000256" key="7">
    <source>
        <dbReference type="ARBA" id="ARBA00019373"/>
    </source>
</evidence>
<evidence type="ECO:0000256" key="3">
    <source>
        <dbReference type="ARBA" id="ARBA00005119"/>
    </source>
</evidence>
<evidence type="ECO:0000256" key="12">
    <source>
        <dbReference type="ARBA" id="ARBA00022695"/>
    </source>
</evidence>
<evidence type="ECO:0000256" key="17">
    <source>
        <dbReference type="ARBA" id="ARBA00023264"/>
    </source>
</evidence>
<feature type="transmembrane region" description="Helical" evidence="19">
    <location>
        <begin position="94"/>
        <end position="115"/>
    </location>
</feature>
<dbReference type="RefSeq" id="WP_263038632.1">
    <property type="nucleotide sequence ID" value="NZ_JAOTPL010000019.1"/>
</dbReference>
<evidence type="ECO:0000256" key="10">
    <source>
        <dbReference type="ARBA" id="ARBA00022679"/>
    </source>
</evidence>
<evidence type="ECO:0000256" key="11">
    <source>
        <dbReference type="ARBA" id="ARBA00022692"/>
    </source>
</evidence>
<comment type="catalytic activity">
    <reaction evidence="1 18">
        <text>a 1,2-diacyl-sn-glycero-3-phosphate + CTP + H(+) = a CDP-1,2-diacyl-sn-glycerol + diphosphate</text>
        <dbReference type="Rhea" id="RHEA:16229"/>
        <dbReference type="ChEBI" id="CHEBI:15378"/>
        <dbReference type="ChEBI" id="CHEBI:33019"/>
        <dbReference type="ChEBI" id="CHEBI:37563"/>
        <dbReference type="ChEBI" id="CHEBI:58332"/>
        <dbReference type="ChEBI" id="CHEBI:58608"/>
        <dbReference type="EC" id="2.7.7.41"/>
    </reaction>
</comment>
<dbReference type="Pfam" id="PF01148">
    <property type="entry name" value="CTP_transf_1"/>
    <property type="match status" value="1"/>
</dbReference>
<organism evidence="20 21">
    <name type="scientific">Haoranjiania flava</name>
    <dbReference type="NCBI Taxonomy" id="1856322"/>
    <lineage>
        <taxon>Bacteria</taxon>
        <taxon>Pseudomonadati</taxon>
        <taxon>Bacteroidota</taxon>
        <taxon>Chitinophagia</taxon>
        <taxon>Chitinophagales</taxon>
        <taxon>Chitinophagaceae</taxon>
        <taxon>Haoranjiania</taxon>
    </lineage>
</organism>
<dbReference type="PROSITE" id="PS01315">
    <property type="entry name" value="CDS"/>
    <property type="match status" value="1"/>
</dbReference>
<comment type="caution">
    <text evidence="20">The sequence shown here is derived from an EMBL/GenBank/DDBJ whole genome shotgun (WGS) entry which is preliminary data.</text>
</comment>